<accession>A0A0V0HPK5</accession>
<reference evidence="1" key="1">
    <citation type="submission" date="2015-12" db="EMBL/GenBank/DDBJ databases">
        <title>Gene expression during late stages of embryo sac development: a critical building block for successful pollen-pistil interactions.</title>
        <authorList>
            <person name="Liu Y."/>
            <person name="Joly V."/>
            <person name="Sabar M."/>
            <person name="Matton D.P."/>
        </authorList>
    </citation>
    <scope>NUCLEOTIDE SEQUENCE</scope>
</reference>
<sequence length="125" mass="13387">MNLRTACPKAIPRKVAIAMPKIPARMPGTTMEIHPLAVAIPQAVVGPPTFAFDAISNSFSSSRSSFPTPSITARWTAIWINANRNILGAVLRTFDMLPPLAPMNVKNTCIKISAIASPDGARYAN</sequence>
<name>A0A0V0HPK5_SOLCH</name>
<proteinExistence type="predicted"/>
<dbReference type="AlphaFoldDB" id="A0A0V0HPK5"/>
<dbReference type="EMBL" id="GEDG01017732">
    <property type="protein sequence ID" value="JAP21403.1"/>
    <property type="molecule type" value="Transcribed_RNA"/>
</dbReference>
<evidence type="ECO:0000313" key="1">
    <source>
        <dbReference type="EMBL" id="JAP21403.1"/>
    </source>
</evidence>
<organism evidence="1">
    <name type="scientific">Solanum chacoense</name>
    <name type="common">Chaco potato</name>
    <dbReference type="NCBI Taxonomy" id="4108"/>
    <lineage>
        <taxon>Eukaryota</taxon>
        <taxon>Viridiplantae</taxon>
        <taxon>Streptophyta</taxon>
        <taxon>Embryophyta</taxon>
        <taxon>Tracheophyta</taxon>
        <taxon>Spermatophyta</taxon>
        <taxon>Magnoliopsida</taxon>
        <taxon>eudicotyledons</taxon>
        <taxon>Gunneridae</taxon>
        <taxon>Pentapetalae</taxon>
        <taxon>asterids</taxon>
        <taxon>lamiids</taxon>
        <taxon>Solanales</taxon>
        <taxon>Solanaceae</taxon>
        <taxon>Solanoideae</taxon>
        <taxon>Solaneae</taxon>
        <taxon>Solanum</taxon>
    </lineage>
</organism>
<protein>
    <submittedName>
        <fullName evidence="1">Putative ovule protein</fullName>
    </submittedName>
</protein>